<feature type="signal peptide" evidence="1">
    <location>
        <begin position="1"/>
        <end position="24"/>
    </location>
</feature>
<reference evidence="2 3" key="1">
    <citation type="submission" date="2016-12" db="EMBL/GenBank/DDBJ databases">
        <title>Trade-off between light-utilization and light-protection in marine flavobacteria.</title>
        <authorList>
            <person name="Kumagai Y."/>
            <person name="Yoshizawa S."/>
            <person name="Kogure K."/>
            <person name="Iwasaki W."/>
        </authorList>
    </citation>
    <scope>NUCLEOTIDE SEQUENCE [LARGE SCALE GENOMIC DNA]</scope>
    <source>
        <strain evidence="2 3">NBRC 108759</strain>
    </source>
</reference>
<accession>A0A2S7WNH4</accession>
<feature type="chain" id="PRO_5015760808" description="Lipocalin-like domain-containing protein" evidence="1">
    <location>
        <begin position="25"/>
        <end position="161"/>
    </location>
</feature>
<sequence length="161" mass="17924">MKTISSLKKVILLAFIALNFINCSEDESPAEISAITENFLIGEWSVTSMRSESDENLLVLCANENTPNYTFTEENNLNAILYSISDTATRECESTFIFYSYTFDSDTNIITIKSSTGSGDGYKSKIIESSENSFTTQYVSGTIDSQQLTSPNFKTVFQKQS</sequence>
<proteinExistence type="predicted"/>
<name>A0A2S7WNH4_9FLAO</name>
<evidence type="ECO:0000313" key="2">
    <source>
        <dbReference type="EMBL" id="PQJ78862.1"/>
    </source>
</evidence>
<comment type="caution">
    <text evidence="2">The sequence shown here is derived from an EMBL/GenBank/DDBJ whole genome shotgun (WGS) entry which is preliminary data.</text>
</comment>
<keyword evidence="3" id="KW-1185">Reference proteome</keyword>
<evidence type="ECO:0008006" key="4">
    <source>
        <dbReference type="Google" id="ProtNLM"/>
    </source>
</evidence>
<dbReference type="Proteomes" id="UP000238882">
    <property type="component" value="Unassembled WGS sequence"/>
</dbReference>
<dbReference type="RefSeq" id="WP_105015457.1">
    <property type="nucleotide sequence ID" value="NZ_MSCN01000001.1"/>
</dbReference>
<evidence type="ECO:0000256" key="1">
    <source>
        <dbReference type="SAM" id="SignalP"/>
    </source>
</evidence>
<dbReference type="AlphaFoldDB" id="A0A2S7WNH4"/>
<keyword evidence="1" id="KW-0732">Signal</keyword>
<protein>
    <recommendedName>
        <fullName evidence="4">Lipocalin-like domain-containing protein</fullName>
    </recommendedName>
</protein>
<dbReference type="EMBL" id="MSCN01000001">
    <property type="protein sequence ID" value="PQJ78862.1"/>
    <property type="molecule type" value="Genomic_DNA"/>
</dbReference>
<gene>
    <name evidence="2" type="ORF">BTO18_06540</name>
</gene>
<organism evidence="2 3">
    <name type="scientific">Polaribacter porphyrae</name>
    <dbReference type="NCBI Taxonomy" id="1137780"/>
    <lineage>
        <taxon>Bacteria</taxon>
        <taxon>Pseudomonadati</taxon>
        <taxon>Bacteroidota</taxon>
        <taxon>Flavobacteriia</taxon>
        <taxon>Flavobacteriales</taxon>
        <taxon>Flavobacteriaceae</taxon>
    </lineage>
</organism>
<evidence type="ECO:0000313" key="3">
    <source>
        <dbReference type="Proteomes" id="UP000238882"/>
    </source>
</evidence>